<evidence type="ECO:0000313" key="3">
    <source>
        <dbReference type="Proteomes" id="UP000029443"/>
    </source>
</evidence>
<name>A0ABR4W9X7_9GAMM</name>
<protein>
    <recommendedName>
        <fullName evidence="4">Lipoprotein</fullName>
    </recommendedName>
</protein>
<evidence type="ECO:0000256" key="1">
    <source>
        <dbReference type="SAM" id="MobiDB-lite"/>
    </source>
</evidence>
<gene>
    <name evidence="2" type="ORF">T9A_03134</name>
</gene>
<evidence type="ECO:0008006" key="4">
    <source>
        <dbReference type="Google" id="ProtNLM"/>
    </source>
</evidence>
<evidence type="ECO:0000313" key="2">
    <source>
        <dbReference type="EMBL" id="KGD59856.1"/>
    </source>
</evidence>
<accession>A0ABR4W9X7</accession>
<organism evidence="2 3">
    <name type="scientific">Alcanivorax jadensis T9</name>
    <dbReference type="NCBI Taxonomy" id="1177181"/>
    <lineage>
        <taxon>Bacteria</taxon>
        <taxon>Pseudomonadati</taxon>
        <taxon>Pseudomonadota</taxon>
        <taxon>Gammaproteobacteria</taxon>
        <taxon>Oceanospirillales</taxon>
        <taxon>Alcanivoracaceae</taxon>
        <taxon>Alcanivorax</taxon>
    </lineage>
</organism>
<proteinExistence type="predicted"/>
<dbReference type="InterPro" id="IPR053196">
    <property type="entry name" value="Lipoprotein_YbaY-like"/>
</dbReference>
<feature type="region of interest" description="Disordered" evidence="1">
    <location>
        <begin position="30"/>
        <end position="50"/>
    </location>
</feature>
<reference evidence="2 3" key="1">
    <citation type="submission" date="2012-09" db="EMBL/GenBank/DDBJ databases">
        <title>Genome Sequence of alkane-degrading Bacterium Alcanivorax jadensis T9.</title>
        <authorList>
            <person name="Lai Q."/>
            <person name="Shao Z."/>
        </authorList>
    </citation>
    <scope>NUCLEOTIDE SEQUENCE [LARGE SCALE GENOMIC DNA]</scope>
    <source>
        <strain evidence="2 3">T9</strain>
    </source>
</reference>
<comment type="caution">
    <text evidence="2">The sequence shown here is derived from an EMBL/GenBank/DDBJ whole genome shotgun (WGS) entry which is preliminary data.</text>
</comment>
<keyword evidence="3" id="KW-1185">Reference proteome</keyword>
<dbReference type="Proteomes" id="UP000029443">
    <property type="component" value="Unassembled WGS sequence"/>
</dbReference>
<dbReference type="EMBL" id="ARXU01000017">
    <property type="protein sequence ID" value="KGD59856.1"/>
    <property type="molecule type" value="Genomic_DNA"/>
</dbReference>
<dbReference type="PANTHER" id="PTHR38013">
    <property type="entry name" value="GLYCOPROTEIN/POLYSACCHARIDE METABOLISM"/>
    <property type="match status" value="1"/>
</dbReference>
<dbReference type="PROSITE" id="PS51257">
    <property type="entry name" value="PROKAR_LIPOPROTEIN"/>
    <property type="match status" value="1"/>
</dbReference>
<dbReference type="RefSeq" id="WP_052043106.1">
    <property type="nucleotide sequence ID" value="NZ_ARXU01000017.1"/>
</dbReference>
<dbReference type="InterPro" id="IPR039366">
    <property type="entry name" value="Pilotin"/>
</dbReference>
<dbReference type="PANTHER" id="PTHR38013:SF1">
    <property type="entry name" value="GLYCOPROTEIN_POLYSACCHARIDE METABOLISM"/>
    <property type="match status" value="1"/>
</dbReference>
<sequence length="280" mass="30422">MRSPILTHRSFPVLFGSAGIAALLALSGCDQGKPESDSQQPTVVEQSEKTEQQILSGKVMYRERMAMPQGATLTVTLEDVSLADAPSTVIAEQHIDDPGQVPVPFTLRYARDAVMHDHPMAYAVRAEIRGADGQLLWLTTERHTAELGERASGEEITVMLQRVGAEQSAEARPKTAMVKAQEAGASFWAVGNEPGWHLAIYPDEKLVFVGDYGETTVTTPDPGAQTEGTETIYLANTDTDQLKVEISEMPCDDSMSGESFDYQVKVISNEKLFSGCGQDL</sequence>
<dbReference type="Pfam" id="PF09619">
    <property type="entry name" value="YscW"/>
    <property type="match status" value="1"/>
</dbReference>